<dbReference type="PRINTS" id="PR00502">
    <property type="entry name" value="NUDIXFAMILY"/>
</dbReference>
<dbReference type="Gene3D" id="3.90.79.10">
    <property type="entry name" value="Nucleoside Triphosphate Pyrophosphohydrolase"/>
    <property type="match status" value="1"/>
</dbReference>
<evidence type="ECO:0000256" key="6">
    <source>
        <dbReference type="ARBA" id="ARBA00022842"/>
    </source>
</evidence>
<sequence>MDAVEGNIRQLLNGSSLEEEVLCDFTLADQNEAIGNNGILLTPWAGFPQATDSMSSGLLCNMQQIKLSKFDRLPVQEHVAKGVAPLAASDYVPILSKTVTYIVVGVLINSKNEVLMMQEAKKSCAGQWYLPAGRMEPNETIEDAVKREVLEETGLEMKPTTLLLVESAGGSWFRFIFTGEVVGGSLKTPAQADSESLQAKWVDNVSELSLRAHDVIDIIEKARMYHRLHKAEPWHDRIRPSLKYHDKLFLRLVICIKQKASNRIHVLLSEKTKVHLPVCEIYPARSLHATLRKFMIEIFGADLQLDSHKPHGLLNVEHSVQEGQKHDGLLLTVLVSFRVPLEEVYPIDKYTWVVVSKEIEEALNLRIPKNMTIPLRVVR</sequence>
<dbReference type="AlphaFoldDB" id="A0AAN8Q553"/>
<keyword evidence="5 8" id="KW-0378">Hydrolase</keyword>
<dbReference type="Proteomes" id="UP001372834">
    <property type="component" value="Unassembled WGS sequence"/>
</dbReference>
<evidence type="ECO:0000313" key="10">
    <source>
        <dbReference type="EMBL" id="KAK6636997.1"/>
    </source>
</evidence>
<evidence type="ECO:0000256" key="7">
    <source>
        <dbReference type="ARBA" id="ARBA00023211"/>
    </source>
</evidence>
<gene>
    <name evidence="10" type="ORF">RUM43_010664</name>
</gene>
<dbReference type="EMBL" id="JAWJWE010000004">
    <property type="protein sequence ID" value="KAK6636997.1"/>
    <property type="molecule type" value="Genomic_DNA"/>
</dbReference>
<evidence type="ECO:0000256" key="3">
    <source>
        <dbReference type="ARBA" id="ARBA00005582"/>
    </source>
</evidence>
<evidence type="ECO:0000259" key="9">
    <source>
        <dbReference type="PROSITE" id="PS51462"/>
    </source>
</evidence>
<dbReference type="SUPFAM" id="SSF55811">
    <property type="entry name" value="Nudix"/>
    <property type="match status" value="1"/>
</dbReference>
<comment type="cofactor">
    <cofactor evidence="2">
        <name>Mg(2+)</name>
        <dbReference type="ChEBI" id="CHEBI:18420"/>
    </cofactor>
</comment>
<dbReference type="PROSITE" id="PS51462">
    <property type="entry name" value="NUDIX"/>
    <property type="match status" value="1"/>
</dbReference>
<evidence type="ECO:0000256" key="4">
    <source>
        <dbReference type="ARBA" id="ARBA00022723"/>
    </source>
</evidence>
<comment type="caution">
    <text evidence="10">The sequence shown here is derived from an EMBL/GenBank/DDBJ whole genome shotgun (WGS) entry which is preliminary data.</text>
</comment>
<comment type="cofactor">
    <cofactor evidence="1">
        <name>Mn(2+)</name>
        <dbReference type="ChEBI" id="CHEBI:29035"/>
    </cofactor>
</comment>
<evidence type="ECO:0000256" key="5">
    <source>
        <dbReference type="ARBA" id="ARBA00022801"/>
    </source>
</evidence>
<dbReference type="CDD" id="cd04671">
    <property type="entry name" value="NUDIX_8DGDPP_Nudt18"/>
    <property type="match status" value="1"/>
</dbReference>
<evidence type="ECO:0000313" key="11">
    <source>
        <dbReference type="Proteomes" id="UP001372834"/>
    </source>
</evidence>
<comment type="similarity">
    <text evidence="3 8">Belongs to the Nudix hydrolase family.</text>
</comment>
<keyword evidence="7" id="KW-0464">Manganese</keyword>
<organism evidence="10 11">
    <name type="scientific">Polyplax serrata</name>
    <name type="common">Common mouse louse</name>
    <dbReference type="NCBI Taxonomy" id="468196"/>
    <lineage>
        <taxon>Eukaryota</taxon>
        <taxon>Metazoa</taxon>
        <taxon>Ecdysozoa</taxon>
        <taxon>Arthropoda</taxon>
        <taxon>Hexapoda</taxon>
        <taxon>Insecta</taxon>
        <taxon>Pterygota</taxon>
        <taxon>Neoptera</taxon>
        <taxon>Paraneoptera</taxon>
        <taxon>Psocodea</taxon>
        <taxon>Troctomorpha</taxon>
        <taxon>Phthiraptera</taxon>
        <taxon>Anoplura</taxon>
        <taxon>Polyplacidae</taxon>
        <taxon>Polyplax</taxon>
    </lineage>
</organism>
<dbReference type="GO" id="GO:0044715">
    <property type="term" value="F:8-oxo-dGDP phosphatase activity"/>
    <property type="evidence" value="ECO:0007669"/>
    <property type="project" value="TreeGrafter"/>
</dbReference>
<keyword evidence="6" id="KW-0460">Magnesium</keyword>
<dbReference type="InterPro" id="IPR042970">
    <property type="entry name" value="NUDT18_NUDIX"/>
</dbReference>
<dbReference type="InterPro" id="IPR015797">
    <property type="entry name" value="NUDIX_hydrolase-like_dom_sf"/>
</dbReference>
<reference evidence="10 11" key="1">
    <citation type="submission" date="2023-10" db="EMBL/GenBank/DDBJ databases">
        <title>Genomes of two closely related lineages of the louse Polyplax serrata with different host specificities.</title>
        <authorList>
            <person name="Martinu J."/>
            <person name="Tarabai H."/>
            <person name="Stefka J."/>
            <person name="Hypsa V."/>
        </authorList>
    </citation>
    <scope>NUCLEOTIDE SEQUENCE [LARGE SCALE GENOMIC DNA]</scope>
    <source>
        <strain evidence="10">HR10_N</strain>
    </source>
</reference>
<protein>
    <recommendedName>
        <fullName evidence="9">Nudix hydrolase domain-containing protein</fullName>
    </recommendedName>
</protein>
<dbReference type="InterPro" id="IPR020476">
    <property type="entry name" value="Nudix_hydrolase"/>
</dbReference>
<keyword evidence="4" id="KW-0479">Metal-binding</keyword>
<evidence type="ECO:0000256" key="2">
    <source>
        <dbReference type="ARBA" id="ARBA00001946"/>
    </source>
</evidence>
<dbReference type="PROSITE" id="PS00893">
    <property type="entry name" value="NUDIX_BOX"/>
    <property type="match status" value="1"/>
</dbReference>
<dbReference type="InterPro" id="IPR000086">
    <property type="entry name" value="NUDIX_hydrolase_dom"/>
</dbReference>
<feature type="domain" description="Nudix hydrolase" evidence="9">
    <location>
        <begin position="99"/>
        <end position="224"/>
    </location>
</feature>
<dbReference type="GO" id="GO:0044716">
    <property type="term" value="F:8-oxo-GDP phosphatase activity"/>
    <property type="evidence" value="ECO:0007669"/>
    <property type="project" value="TreeGrafter"/>
</dbReference>
<proteinExistence type="inferred from homology"/>
<dbReference type="PANTHER" id="PTHR22769:SF56">
    <property type="entry name" value="8-OXO-DGDP PHOSPHATASE NUDT18"/>
    <property type="match status" value="1"/>
</dbReference>
<evidence type="ECO:0000256" key="1">
    <source>
        <dbReference type="ARBA" id="ARBA00001936"/>
    </source>
</evidence>
<dbReference type="PANTHER" id="PTHR22769">
    <property type="entry name" value="MUTT/NUDIX HYDROLASE"/>
    <property type="match status" value="1"/>
</dbReference>
<accession>A0AAN8Q553</accession>
<evidence type="ECO:0000256" key="8">
    <source>
        <dbReference type="RuleBase" id="RU003476"/>
    </source>
</evidence>
<dbReference type="InterPro" id="IPR020084">
    <property type="entry name" value="NUDIX_hydrolase_CS"/>
</dbReference>
<dbReference type="GO" id="GO:0046872">
    <property type="term" value="F:metal ion binding"/>
    <property type="evidence" value="ECO:0007669"/>
    <property type="project" value="UniProtKB-KW"/>
</dbReference>
<dbReference type="Pfam" id="PF00293">
    <property type="entry name" value="NUDIX"/>
    <property type="match status" value="1"/>
</dbReference>
<name>A0AAN8Q553_POLSC</name>